<dbReference type="SUPFAM" id="SSF48371">
    <property type="entry name" value="ARM repeat"/>
    <property type="match status" value="1"/>
</dbReference>
<dbReference type="STRING" id="796925.A0A137PEJ4"/>
<dbReference type="InterPro" id="IPR011987">
    <property type="entry name" value="ATPase_V1-cplx_hsu_C"/>
</dbReference>
<dbReference type="InterPro" id="IPR016024">
    <property type="entry name" value="ARM-type_fold"/>
</dbReference>
<dbReference type="OMA" id="HSGHLRW"/>
<dbReference type="OrthoDB" id="10263554at2759"/>
<comment type="similarity">
    <text evidence="1 5">Belongs to the V-ATPase H subunit family.</text>
</comment>
<evidence type="ECO:0000313" key="8">
    <source>
        <dbReference type="Proteomes" id="UP000070444"/>
    </source>
</evidence>
<dbReference type="PANTHER" id="PTHR10698">
    <property type="entry name" value="V-TYPE PROTON ATPASE SUBUNIT H"/>
    <property type="match status" value="1"/>
</dbReference>
<keyword evidence="3 5" id="KW-0375">Hydrogen ion transport</keyword>
<evidence type="ECO:0000256" key="3">
    <source>
        <dbReference type="ARBA" id="ARBA00022781"/>
    </source>
</evidence>
<dbReference type="Gene3D" id="1.25.10.10">
    <property type="entry name" value="Leucine-rich Repeat Variant"/>
    <property type="match status" value="1"/>
</dbReference>
<keyword evidence="4 5" id="KW-0406">Ion transport</keyword>
<dbReference type="GO" id="GO:0046961">
    <property type="term" value="F:proton-transporting ATPase activity, rotational mechanism"/>
    <property type="evidence" value="ECO:0007669"/>
    <property type="project" value="UniProtKB-UniRule"/>
</dbReference>
<proteinExistence type="inferred from homology"/>
<keyword evidence="2 5" id="KW-0813">Transport</keyword>
<dbReference type="Pfam" id="PF11698">
    <property type="entry name" value="V-ATPase_H_C"/>
    <property type="match status" value="1"/>
</dbReference>
<comment type="subunit">
    <text evidence="5">V-ATPase is a heteromultimeric enzyme made up of two complexes: the ATP-hydrolytic V1 complex and the proton translocation V0 complex.</text>
</comment>
<feature type="domain" description="ATPase V1 complex subunit H C-terminal" evidence="6">
    <location>
        <begin position="323"/>
        <end position="438"/>
    </location>
</feature>
<dbReference type="InterPro" id="IPR004908">
    <property type="entry name" value="ATPase_V1-cplx_hsu"/>
</dbReference>
<dbReference type="InterPro" id="IPR011989">
    <property type="entry name" value="ARM-like"/>
</dbReference>
<dbReference type="GO" id="GO:0000221">
    <property type="term" value="C:vacuolar proton-transporting V-type ATPase, V1 domain"/>
    <property type="evidence" value="ECO:0007669"/>
    <property type="project" value="UniProtKB-UniRule"/>
</dbReference>
<dbReference type="InterPro" id="IPR038497">
    <property type="entry name" value="ATPase_V1-cplx_hsu_C_sf"/>
</dbReference>
<comment type="function">
    <text evidence="5">Subunit of the V1 complex of vacuolar(H+)-ATPase (V-ATPase), a multisubunit enzyme composed of a peripheral complex (V1) that hydrolyzes ATP and a membrane integral complex (V0) that translocates protons. V-ATPase is responsible for acidifying and maintaining the pH of intracellular compartments.</text>
</comment>
<gene>
    <name evidence="7" type="ORF">CONCODRAFT_77366</name>
</gene>
<evidence type="ECO:0000256" key="4">
    <source>
        <dbReference type="ARBA" id="ARBA00023065"/>
    </source>
</evidence>
<protein>
    <recommendedName>
        <fullName evidence="5">V-type proton ATPase subunit H</fullName>
    </recommendedName>
</protein>
<dbReference type="GO" id="GO:0000329">
    <property type="term" value="C:fungal-type vacuole membrane"/>
    <property type="evidence" value="ECO:0007669"/>
    <property type="project" value="TreeGrafter"/>
</dbReference>
<dbReference type="AlphaFoldDB" id="A0A137PEJ4"/>
<reference evidence="7 8" key="1">
    <citation type="journal article" date="2015" name="Genome Biol. Evol.">
        <title>Phylogenomic analyses indicate that early fungi evolved digesting cell walls of algal ancestors of land plants.</title>
        <authorList>
            <person name="Chang Y."/>
            <person name="Wang S."/>
            <person name="Sekimoto S."/>
            <person name="Aerts A.L."/>
            <person name="Choi C."/>
            <person name="Clum A."/>
            <person name="LaButti K.M."/>
            <person name="Lindquist E.A."/>
            <person name="Yee Ngan C."/>
            <person name="Ohm R.A."/>
            <person name="Salamov A.A."/>
            <person name="Grigoriev I.V."/>
            <person name="Spatafora J.W."/>
            <person name="Berbee M.L."/>
        </authorList>
    </citation>
    <scope>NUCLEOTIDE SEQUENCE [LARGE SCALE GENOMIC DNA]</scope>
    <source>
        <strain evidence="7 8">NRRL 28638</strain>
    </source>
</reference>
<name>A0A137PEJ4_CONC2</name>
<evidence type="ECO:0000256" key="5">
    <source>
        <dbReference type="PIRNR" id="PIRNR032184"/>
    </source>
</evidence>
<dbReference type="Pfam" id="PF03224">
    <property type="entry name" value="V-ATPase_H_N"/>
    <property type="match status" value="1"/>
</dbReference>
<dbReference type="PANTHER" id="PTHR10698:SF0">
    <property type="entry name" value="V-TYPE PROTON ATPASE SUBUNIT H"/>
    <property type="match status" value="1"/>
</dbReference>
<evidence type="ECO:0000256" key="2">
    <source>
        <dbReference type="ARBA" id="ARBA00022448"/>
    </source>
</evidence>
<dbReference type="PIRSF" id="PIRSF032184">
    <property type="entry name" value="ATPase_V1_H"/>
    <property type="match status" value="1"/>
</dbReference>
<evidence type="ECO:0000259" key="6">
    <source>
        <dbReference type="Pfam" id="PF11698"/>
    </source>
</evidence>
<dbReference type="Gene3D" id="1.25.40.150">
    <property type="entry name" value="V-type ATPase, subunit H, C-terminal domain"/>
    <property type="match status" value="1"/>
</dbReference>
<evidence type="ECO:0000256" key="1">
    <source>
        <dbReference type="ARBA" id="ARBA00008613"/>
    </source>
</evidence>
<evidence type="ECO:0000313" key="7">
    <source>
        <dbReference type="EMBL" id="KXN73407.1"/>
    </source>
</evidence>
<organism evidence="7 8">
    <name type="scientific">Conidiobolus coronatus (strain ATCC 28846 / CBS 209.66 / NRRL 28638)</name>
    <name type="common">Delacroixia coronata</name>
    <dbReference type="NCBI Taxonomy" id="796925"/>
    <lineage>
        <taxon>Eukaryota</taxon>
        <taxon>Fungi</taxon>
        <taxon>Fungi incertae sedis</taxon>
        <taxon>Zoopagomycota</taxon>
        <taxon>Entomophthoromycotina</taxon>
        <taxon>Entomophthoromycetes</taxon>
        <taxon>Entomophthorales</taxon>
        <taxon>Ancylistaceae</taxon>
        <taxon>Conidiobolus</taxon>
    </lineage>
</organism>
<dbReference type="Proteomes" id="UP000070444">
    <property type="component" value="Unassembled WGS sequence"/>
</dbReference>
<dbReference type="EMBL" id="KQ964437">
    <property type="protein sequence ID" value="KXN73407.1"/>
    <property type="molecule type" value="Genomic_DNA"/>
</dbReference>
<keyword evidence="8" id="KW-1185">Reference proteome</keyword>
<accession>A0A137PEJ4</accession>
<sequence length="441" mass="50974">MSVPLAYVVNPFFDELTLNIRERPMSWEGYQKASLITESELDLLRTFETNYTPNKSDNQESEPVSETYLLLLLDLLNKLVRVDTLQYILVLIDDILDANPENIKIIQNLKNSRQGYPIEPFLKCLHKDDDFLALKAEKILTALISTSEEVYSPALQPFLDSLVLQLSSKTPNVADITVQILQSLLKNVSYRFQFYSHSQGISGLINLLKSDQLNPQIQYQILFCIWILTFQTKIANEIQFKFNILPILSNIAKSTVKEKIVRVIVGTFKNLLERSPDVNIQYLLNFKIHQLSDTLSQRKWTDEEIVEDLEYLKENLEAACQDLTTWDEYRAELESGILEWSPPHNSPHFWKENASKLEDENNELLNILINILNTSNDPLYLSVAAHDIGQYVQYSPKGKSLIEELGGKRRIMELMTHENHDVKYHALVSLQNCLMHSWDKQ</sequence>